<name>A0A9W9AW32_9AGAR</name>
<evidence type="ECO:0000313" key="2">
    <source>
        <dbReference type="EMBL" id="KAJ4491966.1"/>
    </source>
</evidence>
<sequence length="196" mass="22741">MSSTRAARSSRSASRSSTSRSRQRSASIHTSWGPLLNGNIMPWREEDRINGKTLGLFFGRDNAIPEQKRFDSINSREDNNRFIEVQRAFKFDYYADFYQTKVIVGSRKYYVAGTFNRESGEVNTSLESYGYDKDFAGDVAIFFHSKYDPERFLDYLPRYTDANEREIAIRRVITAFCKNVKDHVEKGKALRRVVRG</sequence>
<feature type="region of interest" description="Disordered" evidence="1">
    <location>
        <begin position="1"/>
        <end position="30"/>
    </location>
</feature>
<reference evidence="2" key="1">
    <citation type="submission" date="2022-08" db="EMBL/GenBank/DDBJ databases">
        <authorList>
            <consortium name="DOE Joint Genome Institute"/>
            <person name="Min B."/>
            <person name="Riley R."/>
            <person name="Sierra-Patev S."/>
            <person name="Naranjo-Ortiz M."/>
            <person name="Looney B."/>
            <person name="Konkel Z."/>
            <person name="Slot J.C."/>
            <person name="Sakamoto Y."/>
            <person name="Steenwyk J.L."/>
            <person name="Rokas A."/>
            <person name="Carro J."/>
            <person name="Camarero S."/>
            <person name="Ferreira P."/>
            <person name="Molpeceres G."/>
            <person name="Ruiz-Duenas F.J."/>
            <person name="Serrano A."/>
            <person name="Henrissat B."/>
            <person name="Drula E."/>
            <person name="Hughes K.W."/>
            <person name="Mata J.L."/>
            <person name="Ishikawa N.K."/>
            <person name="Vargas-Isla R."/>
            <person name="Ushijima S."/>
            <person name="Smith C.A."/>
            <person name="Ahrendt S."/>
            <person name="Andreopoulos W."/>
            <person name="He G."/>
            <person name="Labutti K."/>
            <person name="Lipzen A."/>
            <person name="Ng V."/>
            <person name="Sandor L."/>
            <person name="Barry K."/>
            <person name="Martinez A.T."/>
            <person name="Xiao Y."/>
            <person name="Gibbons J.G."/>
            <person name="Terashima K."/>
            <person name="Hibbett D.S."/>
            <person name="Grigoriev I.V."/>
        </authorList>
    </citation>
    <scope>NUCLEOTIDE SEQUENCE</scope>
    <source>
        <strain evidence="2">Sp2 HRB7682 ss15</strain>
    </source>
</reference>
<proteinExistence type="predicted"/>
<evidence type="ECO:0000313" key="3">
    <source>
        <dbReference type="Proteomes" id="UP001150238"/>
    </source>
</evidence>
<evidence type="ECO:0000256" key="1">
    <source>
        <dbReference type="SAM" id="MobiDB-lite"/>
    </source>
</evidence>
<reference evidence="2" key="2">
    <citation type="journal article" date="2023" name="Proc. Natl. Acad. Sci. U.S.A.">
        <title>A global phylogenomic analysis of the shiitake genus Lentinula.</title>
        <authorList>
            <person name="Sierra-Patev S."/>
            <person name="Min B."/>
            <person name="Naranjo-Ortiz M."/>
            <person name="Looney B."/>
            <person name="Konkel Z."/>
            <person name="Slot J.C."/>
            <person name="Sakamoto Y."/>
            <person name="Steenwyk J.L."/>
            <person name="Rokas A."/>
            <person name="Carro J."/>
            <person name="Camarero S."/>
            <person name="Ferreira P."/>
            <person name="Molpeceres G."/>
            <person name="Ruiz-Duenas F.J."/>
            <person name="Serrano A."/>
            <person name="Henrissat B."/>
            <person name="Drula E."/>
            <person name="Hughes K.W."/>
            <person name="Mata J.L."/>
            <person name="Ishikawa N.K."/>
            <person name="Vargas-Isla R."/>
            <person name="Ushijima S."/>
            <person name="Smith C.A."/>
            <person name="Donoghue J."/>
            <person name="Ahrendt S."/>
            <person name="Andreopoulos W."/>
            <person name="He G."/>
            <person name="LaButti K."/>
            <person name="Lipzen A."/>
            <person name="Ng V."/>
            <person name="Riley R."/>
            <person name="Sandor L."/>
            <person name="Barry K."/>
            <person name="Martinez A.T."/>
            <person name="Xiao Y."/>
            <person name="Gibbons J.G."/>
            <person name="Terashima K."/>
            <person name="Grigoriev I.V."/>
            <person name="Hibbett D."/>
        </authorList>
    </citation>
    <scope>NUCLEOTIDE SEQUENCE</scope>
    <source>
        <strain evidence="2">Sp2 HRB7682 ss15</strain>
    </source>
</reference>
<gene>
    <name evidence="2" type="ORF">C8J55DRAFT_556251</name>
</gene>
<feature type="compositionally biased region" description="Low complexity" evidence="1">
    <location>
        <begin position="1"/>
        <end position="27"/>
    </location>
</feature>
<dbReference type="AlphaFoldDB" id="A0A9W9AW32"/>
<accession>A0A9W9AW32</accession>
<organism evidence="2 3">
    <name type="scientific">Lentinula lateritia</name>
    <dbReference type="NCBI Taxonomy" id="40482"/>
    <lineage>
        <taxon>Eukaryota</taxon>
        <taxon>Fungi</taxon>
        <taxon>Dikarya</taxon>
        <taxon>Basidiomycota</taxon>
        <taxon>Agaricomycotina</taxon>
        <taxon>Agaricomycetes</taxon>
        <taxon>Agaricomycetidae</taxon>
        <taxon>Agaricales</taxon>
        <taxon>Marasmiineae</taxon>
        <taxon>Omphalotaceae</taxon>
        <taxon>Lentinula</taxon>
    </lineage>
</organism>
<dbReference type="Proteomes" id="UP001150238">
    <property type="component" value="Unassembled WGS sequence"/>
</dbReference>
<protein>
    <submittedName>
        <fullName evidence="2">Uncharacterized protein</fullName>
    </submittedName>
</protein>
<dbReference type="EMBL" id="JANVFS010000005">
    <property type="protein sequence ID" value="KAJ4491966.1"/>
    <property type="molecule type" value="Genomic_DNA"/>
</dbReference>
<comment type="caution">
    <text evidence="2">The sequence shown here is derived from an EMBL/GenBank/DDBJ whole genome shotgun (WGS) entry which is preliminary data.</text>
</comment>